<dbReference type="Proteomes" id="UP000660668">
    <property type="component" value="Unassembled WGS sequence"/>
</dbReference>
<sequence length="74" mass="7759">MIEVDCRGKPCPLPVIALAAAVSDLAVGDVVSVVADDPAAAVDVQAWCRMKAQEYVGADTAEDGTPRYVVRRVS</sequence>
<name>A0A930VQ59_9ACTN</name>
<dbReference type="InterPro" id="IPR036868">
    <property type="entry name" value="TusA-like_sf"/>
</dbReference>
<evidence type="ECO:0000313" key="4">
    <source>
        <dbReference type="Proteomes" id="UP000660668"/>
    </source>
</evidence>
<evidence type="ECO:0000259" key="2">
    <source>
        <dbReference type="PROSITE" id="PS01148"/>
    </source>
</evidence>
<keyword evidence="4" id="KW-1185">Reference proteome</keyword>
<dbReference type="RefSeq" id="WP_194697129.1">
    <property type="nucleotide sequence ID" value="NZ_JADKPO010000019.1"/>
</dbReference>
<comment type="similarity">
    <text evidence="1">Belongs to the sulfur carrier protein TusA family.</text>
</comment>
<dbReference type="AlphaFoldDB" id="A0A930VQ59"/>
<dbReference type="PANTHER" id="PTHR33279:SF2">
    <property type="entry name" value="SULFUR CARRIER PROTEIN TUSA"/>
    <property type="match status" value="1"/>
</dbReference>
<accession>A0A930VQ59</accession>
<gene>
    <name evidence="3" type="ORF">ISU10_14545</name>
</gene>
<dbReference type="Gene3D" id="3.30.110.40">
    <property type="entry name" value="TusA-like domain"/>
    <property type="match status" value="1"/>
</dbReference>
<comment type="caution">
    <text evidence="3">The sequence shown here is derived from an EMBL/GenBank/DDBJ whole genome shotgun (WGS) entry which is preliminary data.</text>
</comment>
<dbReference type="EMBL" id="JADKPO010000019">
    <property type="protein sequence ID" value="MBF4768983.1"/>
    <property type="molecule type" value="Genomic_DNA"/>
</dbReference>
<proteinExistence type="inferred from homology"/>
<dbReference type="CDD" id="cd00291">
    <property type="entry name" value="SirA_YedF_YeeD"/>
    <property type="match status" value="1"/>
</dbReference>
<dbReference type="InterPro" id="IPR001455">
    <property type="entry name" value="TusA-like"/>
</dbReference>
<protein>
    <submittedName>
        <fullName evidence="3">Sulfurtransferase TusA family protein</fullName>
    </submittedName>
</protein>
<feature type="domain" description="UPF0033" evidence="2">
    <location>
        <begin position="4"/>
        <end position="28"/>
    </location>
</feature>
<organism evidence="3 4">
    <name type="scientific">Nocardioides agariphilus</name>
    <dbReference type="NCBI Taxonomy" id="433664"/>
    <lineage>
        <taxon>Bacteria</taxon>
        <taxon>Bacillati</taxon>
        <taxon>Actinomycetota</taxon>
        <taxon>Actinomycetes</taxon>
        <taxon>Propionibacteriales</taxon>
        <taxon>Nocardioidaceae</taxon>
        <taxon>Nocardioides</taxon>
    </lineage>
</organism>
<dbReference type="SUPFAM" id="SSF64307">
    <property type="entry name" value="SirA-like"/>
    <property type="match status" value="1"/>
</dbReference>
<dbReference type="PANTHER" id="PTHR33279">
    <property type="entry name" value="SULFUR CARRIER PROTEIN YEDF-RELATED"/>
    <property type="match status" value="1"/>
</dbReference>
<dbReference type="PROSITE" id="PS01148">
    <property type="entry name" value="UPF0033"/>
    <property type="match status" value="1"/>
</dbReference>
<reference evidence="3" key="1">
    <citation type="submission" date="2020-11" db="EMBL/GenBank/DDBJ databases">
        <title>Nocardioides cynanchi sp. nov., isolated from soil of rhizosphere of Cynanchum wilfordii.</title>
        <authorList>
            <person name="Lee J.-S."/>
            <person name="Suh M.K."/>
            <person name="Kim J.-S."/>
        </authorList>
    </citation>
    <scope>NUCLEOTIDE SEQUENCE</scope>
    <source>
        <strain evidence="3">KCTC 19276</strain>
    </source>
</reference>
<dbReference type="Pfam" id="PF01206">
    <property type="entry name" value="TusA"/>
    <property type="match status" value="1"/>
</dbReference>
<evidence type="ECO:0000313" key="3">
    <source>
        <dbReference type="EMBL" id="MBF4768983.1"/>
    </source>
</evidence>
<evidence type="ECO:0000256" key="1">
    <source>
        <dbReference type="ARBA" id="ARBA00008984"/>
    </source>
</evidence>